<comment type="caution">
    <text evidence="2">The sequence shown here is derived from an EMBL/GenBank/DDBJ whole genome shotgun (WGS) entry which is preliminary data.</text>
</comment>
<dbReference type="RefSeq" id="WP_077151686.1">
    <property type="nucleotide sequence ID" value="NZ_CABMMO010000009.1"/>
</dbReference>
<reference evidence="2 3" key="1">
    <citation type="submission" date="2016-12" db="EMBL/GenBank/DDBJ databases">
        <authorList>
            <person name="Song W.-J."/>
            <person name="Kurnit D.M."/>
        </authorList>
    </citation>
    <scope>NUCLEOTIDE SEQUENCE [LARGE SCALE GENOMIC DNA]</scope>
    <source>
        <strain evidence="2 3">CGB1038-1_S1</strain>
    </source>
</reference>
<dbReference type="AlphaFoldDB" id="A0A1V2UH39"/>
<feature type="domain" description="IrrE N-terminal-like" evidence="1">
    <location>
        <begin position="22"/>
        <end position="114"/>
    </location>
</feature>
<dbReference type="Pfam" id="PF06114">
    <property type="entry name" value="Peptidase_M78"/>
    <property type="match status" value="1"/>
</dbReference>
<accession>A0A1V2UH39</accession>
<proteinExistence type="predicted"/>
<dbReference type="InterPro" id="IPR010359">
    <property type="entry name" value="IrrE_HExxH"/>
</dbReference>
<protein>
    <submittedName>
        <fullName evidence="2">ImmA/IrrE family metallo-endopeptidase</fullName>
    </submittedName>
</protein>
<sequence>MDLDNEVDKIIDELAVTVLEVPKLDSDARYIALMNTIVIDSRLPDRIKLLRLLHELGHAAQHKENYVLYRRTYALHSKMENEAEEFMIEKMLEVTLNDPEFNPDSFDCINFLESYEMEVRYEPLVKAFMTEYLVGANANNIFF</sequence>
<organism evidence="2 3">
    <name type="scientific">Enterococcus mundtii</name>
    <dbReference type="NCBI Taxonomy" id="53346"/>
    <lineage>
        <taxon>Bacteria</taxon>
        <taxon>Bacillati</taxon>
        <taxon>Bacillota</taxon>
        <taxon>Bacilli</taxon>
        <taxon>Lactobacillales</taxon>
        <taxon>Enterococcaceae</taxon>
        <taxon>Enterococcus</taxon>
    </lineage>
</organism>
<dbReference type="Proteomes" id="UP000189299">
    <property type="component" value="Unassembled WGS sequence"/>
</dbReference>
<gene>
    <name evidence="2" type="ORF">BTN92_10355</name>
</gene>
<dbReference type="EMBL" id="MSTR01000009">
    <property type="protein sequence ID" value="ONN42661.1"/>
    <property type="molecule type" value="Genomic_DNA"/>
</dbReference>
<name>A0A1V2UH39_ENTMU</name>
<evidence type="ECO:0000259" key="1">
    <source>
        <dbReference type="Pfam" id="PF06114"/>
    </source>
</evidence>
<dbReference type="OrthoDB" id="2190106at2"/>
<evidence type="ECO:0000313" key="2">
    <source>
        <dbReference type="EMBL" id="ONN42661.1"/>
    </source>
</evidence>
<evidence type="ECO:0000313" key="3">
    <source>
        <dbReference type="Proteomes" id="UP000189299"/>
    </source>
</evidence>
<dbReference type="Gene3D" id="1.10.10.2910">
    <property type="match status" value="1"/>
</dbReference>